<evidence type="ECO:0000313" key="7">
    <source>
        <dbReference type="Proteomes" id="UP001152519"/>
    </source>
</evidence>
<dbReference type="EMBL" id="CAJSLV010000098">
    <property type="protein sequence ID" value="CAG6398162.1"/>
    <property type="molecule type" value="Genomic_DNA"/>
</dbReference>
<feature type="region of interest" description="Disordered" evidence="2">
    <location>
        <begin position="439"/>
        <end position="461"/>
    </location>
</feature>
<dbReference type="Pfam" id="PF13399">
    <property type="entry name" value="LytR_C"/>
    <property type="match status" value="1"/>
</dbReference>
<sequence length="461" mass="46539">MDTEESGYVDPADQWVLDPATGLYELRLDAPSEPVPVAPEPVRPAPVRAVPVRTPAARTGHGGRRAAAPAAGSRRRKAKPRRPSALVWGVGATCAVLVAGAVAGIAVLRQGGGPAIHTVDIGAAGSKDAVHSGAMNVLMLSSRPTDTAVLLHIAADRGNVTALGIPPVLATDIPDCPAGGGTVKGAKQQPFSAALTGRGPGCALRVAEQVTGLPVDHVVLVDYAAAKAASSGVQAADLCVDRTVADPRTLTALARTAPAALTTDTPLGSAKALGTLADAMGAADPEHVTFVTIPLQDGAAPQAADPQKASQLYALLANDVSLSPDHPPAVDPRLVGPKATPHNTRVEIYNGTGVFGASQDVLSWLQNSKGVNRSTNGGDAHAKARKTTLQYAPNQADQARSLAAMMGLPASALIPGTKDAAPRANMTLTLGADFTAPGVPVGPPTAPPKGVTLTPASGVRC</sequence>
<dbReference type="RefSeq" id="WP_251499219.1">
    <property type="nucleotide sequence ID" value="NZ_CAJSLV010000098.1"/>
</dbReference>
<name>A0A9W4DZD4_9ACTN</name>
<evidence type="ECO:0000259" key="4">
    <source>
        <dbReference type="Pfam" id="PF03816"/>
    </source>
</evidence>
<evidence type="ECO:0000256" key="1">
    <source>
        <dbReference type="ARBA" id="ARBA00006068"/>
    </source>
</evidence>
<dbReference type="AlphaFoldDB" id="A0A9W4DZD4"/>
<keyword evidence="3" id="KW-0472">Membrane</keyword>
<comment type="caution">
    <text evidence="6">The sequence shown here is derived from an EMBL/GenBank/DDBJ whole genome shotgun (WGS) entry which is preliminary data.</text>
</comment>
<keyword evidence="3" id="KW-1133">Transmembrane helix</keyword>
<dbReference type="Pfam" id="PF03816">
    <property type="entry name" value="LytR_cpsA_psr"/>
    <property type="match status" value="1"/>
</dbReference>
<dbReference type="PANTHER" id="PTHR33392:SF6">
    <property type="entry name" value="POLYISOPRENYL-TEICHOIC ACID--PEPTIDOGLYCAN TEICHOIC ACID TRANSFERASE TAGU"/>
    <property type="match status" value="1"/>
</dbReference>
<keyword evidence="7" id="KW-1185">Reference proteome</keyword>
<gene>
    <name evidence="6" type="ORF">SCOCK_650015</name>
</gene>
<evidence type="ECO:0000259" key="5">
    <source>
        <dbReference type="Pfam" id="PF13399"/>
    </source>
</evidence>
<dbReference type="InterPro" id="IPR004474">
    <property type="entry name" value="LytR_CpsA_psr"/>
</dbReference>
<keyword evidence="3" id="KW-0812">Transmembrane</keyword>
<reference evidence="6" key="1">
    <citation type="submission" date="2021-05" db="EMBL/GenBank/DDBJ databases">
        <authorList>
            <person name="Arsene-Ploetze F."/>
        </authorList>
    </citation>
    <scope>NUCLEOTIDE SEQUENCE</scope>
    <source>
        <strain evidence="6">DSM 42138</strain>
    </source>
</reference>
<feature type="compositionally biased region" description="Basic residues" evidence="2">
    <location>
        <begin position="73"/>
        <end position="82"/>
    </location>
</feature>
<feature type="domain" description="LytR/CpsA/Psr regulator C-terminal" evidence="5">
    <location>
        <begin position="344"/>
        <end position="434"/>
    </location>
</feature>
<evidence type="ECO:0000256" key="2">
    <source>
        <dbReference type="SAM" id="MobiDB-lite"/>
    </source>
</evidence>
<feature type="compositionally biased region" description="Low complexity" evidence="2">
    <location>
        <begin position="53"/>
        <end position="72"/>
    </location>
</feature>
<accession>A0A9W4DZD4</accession>
<dbReference type="Proteomes" id="UP001152519">
    <property type="component" value="Unassembled WGS sequence"/>
</dbReference>
<organism evidence="6 7">
    <name type="scientific">Actinacidiphila cocklensis</name>
    <dbReference type="NCBI Taxonomy" id="887465"/>
    <lineage>
        <taxon>Bacteria</taxon>
        <taxon>Bacillati</taxon>
        <taxon>Actinomycetota</taxon>
        <taxon>Actinomycetes</taxon>
        <taxon>Kitasatosporales</taxon>
        <taxon>Streptomycetaceae</taxon>
        <taxon>Actinacidiphila</taxon>
    </lineage>
</organism>
<dbReference type="Gene3D" id="3.40.630.190">
    <property type="entry name" value="LCP protein"/>
    <property type="match status" value="1"/>
</dbReference>
<protein>
    <submittedName>
        <fullName evidence="6">Transcriptional attenuator, LytR family</fullName>
    </submittedName>
</protein>
<dbReference type="InterPro" id="IPR050922">
    <property type="entry name" value="LytR/CpsA/Psr_CW_biosynth"/>
</dbReference>
<proteinExistence type="inferred from homology"/>
<feature type="region of interest" description="Disordered" evidence="2">
    <location>
        <begin position="53"/>
        <end position="82"/>
    </location>
</feature>
<comment type="similarity">
    <text evidence="1">Belongs to the LytR/CpsA/Psr (LCP) family.</text>
</comment>
<dbReference type="Gene3D" id="3.30.70.2390">
    <property type="match status" value="1"/>
</dbReference>
<feature type="transmembrane region" description="Helical" evidence="3">
    <location>
        <begin position="85"/>
        <end position="108"/>
    </location>
</feature>
<evidence type="ECO:0000313" key="6">
    <source>
        <dbReference type="EMBL" id="CAG6398162.1"/>
    </source>
</evidence>
<feature type="domain" description="Cell envelope-related transcriptional attenuator" evidence="4">
    <location>
        <begin position="145"/>
        <end position="247"/>
    </location>
</feature>
<evidence type="ECO:0000256" key="3">
    <source>
        <dbReference type="SAM" id="Phobius"/>
    </source>
</evidence>
<dbReference type="InterPro" id="IPR027381">
    <property type="entry name" value="LytR/CpsA/Psr_C"/>
</dbReference>
<dbReference type="PANTHER" id="PTHR33392">
    <property type="entry name" value="POLYISOPRENYL-TEICHOIC ACID--PEPTIDOGLYCAN TEICHOIC ACID TRANSFERASE TAGU"/>
    <property type="match status" value="1"/>
</dbReference>